<dbReference type="GO" id="GO:0005634">
    <property type="term" value="C:nucleus"/>
    <property type="evidence" value="ECO:0007669"/>
    <property type="project" value="InterPro"/>
</dbReference>
<feature type="region of interest" description="Disordered" evidence="8">
    <location>
        <begin position="153"/>
        <end position="172"/>
    </location>
</feature>
<dbReference type="InterPro" id="IPR000770">
    <property type="entry name" value="SAND_dom"/>
</dbReference>
<evidence type="ECO:0000259" key="11">
    <source>
        <dbReference type="PROSITE" id="PS50864"/>
    </source>
</evidence>
<dbReference type="Pfam" id="PF00439">
    <property type="entry name" value="Bromodomain"/>
    <property type="match status" value="1"/>
</dbReference>
<feature type="domain" description="SAND" evidence="11">
    <location>
        <begin position="171"/>
        <end position="263"/>
    </location>
</feature>
<evidence type="ECO:0000256" key="6">
    <source>
        <dbReference type="PROSITE-ProRule" id="PRU00035"/>
    </source>
</evidence>
<dbReference type="EMBL" id="BEZZ01000034">
    <property type="protein sequence ID" value="GCC23602.1"/>
    <property type="molecule type" value="Genomic_DNA"/>
</dbReference>
<feature type="domain" description="SAND" evidence="11">
    <location>
        <begin position="324"/>
        <end position="405"/>
    </location>
</feature>
<dbReference type="InterPro" id="IPR001487">
    <property type="entry name" value="Bromodomain"/>
</dbReference>
<dbReference type="SUPFAM" id="SSF63763">
    <property type="entry name" value="SAND domain-like"/>
    <property type="match status" value="2"/>
</dbReference>
<protein>
    <recommendedName>
        <fullName evidence="15">Nuclear body protein SP140-like protein</fullName>
    </recommendedName>
</protein>
<sequence>MSFLGFFTDEELRQKLCTYKADISSAIDNLFPFVHGLRDKLVITNEKFQEIVKVRKHINKAVYSLLECLELSDPPTIRKFWCNLFQEYNMQKYPKLYPLQCSLVEELNEDRGKRGFETNPVGKGKLSIMGKRKHPDEECASLSANGKTEKCSKVQSPECSEDPNRKEKSIKPNVRVKKSCSPPKQGYFDSNELLVNCGDITGILDKKRLARGSTTPCIKYDNEWCTPQQFEVNGGRGRSKNWKLSIHCKGYSLSKLLENNYLVCPNGKRKFKTVRPKKHNIESNSDTSTDSTSSESEPRSESYIGLVRKSTIHHEAELSEPKNTEQDDFSSNKLPVTCGSLKAFLYKNRFTTGVSGKCIRTNNKWLTPSEFESMSDISQHLRYWKRNIHCKSKTLGQLIQKGYLKLHKLDCICDKCTSPDFESQENDDECSACNDGGDLICCDECPRAFHYLCHVPLLNPNLSYSESFICTFCKLDRLSANKIRARVSSSEFDVYRSNMTPEYSLKCEYILLRLCCEPDALEFEKNPCDIVPNYGDIIESPMWFCKVKMKLATNRYPTVGGFIDDIRLIFHNCARFNQGNELEVIGRKFSDEFEEVMVETFDIGNNDLNIP</sequence>
<dbReference type="STRING" id="137246.A0A401RZN1"/>
<organism evidence="13 14">
    <name type="scientific">Chiloscyllium punctatum</name>
    <name type="common">Brownbanded bambooshark</name>
    <name type="synonym">Hemiscyllium punctatum</name>
    <dbReference type="NCBI Taxonomy" id="137246"/>
    <lineage>
        <taxon>Eukaryota</taxon>
        <taxon>Metazoa</taxon>
        <taxon>Chordata</taxon>
        <taxon>Craniata</taxon>
        <taxon>Vertebrata</taxon>
        <taxon>Chondrichthyes</taxon>
        <taxon>Elasmobranchii</taxon>
        <taxon>Galeomorphii</taxon>
        <taxon>Galeoidea</taxon>
        <taxon>Orectolobiformes</taxon>
        <taxon>Hemiscylliidae</taxon>
        <taxon>Chiloscyllium</taxon>
    </lineage>
</organism>
<feature type="compositionally biased region" description="Low complexity" evidence="8">
    <location>
        <begin position="282"/>
        <end position="295"/>
    </location>
</feature>
<dbReference type="SUPFAM" id="SSF47370">
    <property type="entry name" value="Bromodomain"/>
    <property type="match status" value="1"/>
</dbReference>
<dbReference type="SMART" id="SM00249">
    <property type="entry name" value="PHD"/>
    <property type="match status" value="1"/>
</dbReference>
<dbReference type="GO" id="GO:0000981">
    <property type="term" value="F:DNA-binding transcription factor activity, RNA polymerase II-specific"/>
    <property type="evidence" value="ECO:0007669"/>
    <property type="project" value="TreeGrafter"/>
</dbReference>
<dbReference type="PRINTS" id="PR01711">
    <property type="entry name" value="AIREGULATOR"/>
</dbReference>
<dbReference type="GO" id="GO:0045182">
    <property type="term" value="F:translation regulator activity"/>
    <property type="evidence" value="ECO:0007669"/>
    <property type="project" value="InterPro"/>
</dbReference>
<dbReference type="SMART" id="SM00297">
    <property type="entry name" value="BROMO"/>
    <property type="match status" value="1"/>
</dbReference>
<dbReference type="GO" id="GO:0005737">
    <property type="term" value="C:cytoplasm"/>
    <property type="evidence" value="ECO:0007669"/>
    <property type="project" value="InterPro"/>
</dbReference>
<evidence type="ECO:0000313" key="13">
    <source>
        <dbReference type="EMBL" id="GCC23602.1"/>
    </source>
</evidence>
<dbReference type="Gene3D" id="3.30.40.10">
    <property type="entry name" value="Zinc/RING finger domain, C3HC4 (zinc finger)"/>
    <property type="match status" value="1"/>
</dbReference>
<evidence type="ECO:0000256" key="2">
    <source>
        <dbReference type="ARBA" id="ARBA00022723"/>
    </source>
</evidence>
<dbReference type="InterPro" id="IPR010919">
    <property type="entry name" value="SAND-like_dom_sf"/>
</dbReference>
<dbReference type="PANTHER" id="PTHR46386">
    <property type="entry name" value="NUCLEAR BODY PROTEIN SP140"/>
    <property type="match status" value="1"/>
</dbReference>
<dbReference type="PRINTS" id="PR00503">
    <property type="entry name" value="BROMODOMAIN"/>
</dbReference>
<dbReference type="OrthoDB" id="1870062at2759"/>
<accession>A0A401RZN1</accession>
<feature type="domain" description="PHD-type" evidence="10">
    <location>
        <begin position="427"/>
        <end position="476"/>
    </location>
</feature>
<keyword evidence="2" id="KW-0479">Metal-binding</keyword>
<dbReference type="PROSITE" id="PS51414">
    <property type="entry name" value="HSR"/>
    <property type="match status" value="1"/>
</dbReference>
<evidence type="ECO:0000256" key="1">
    <source>
        <dbReference type="ARBA" id="ARBA00022553"/>
    </source>
</evidence>
<dbReference type="InterPro" id="IPR019787">
    <property type="entry name" value="Znf_PHD-finger"/>
</dbReference>
<dbReference type="PROSITE" id="PS50016">
    <property type="entry name" value="ZF_PHD_2"/>
    <property type="match status" value="1"/>
</dbReference>
<dbReference type="OMA" id="DEECAHH"/>
<feature type="domain" description="Bromo" evidence="9">
    <location>
        <begin position="531"/>
        <end position="584"/>
    </location>
</feature>
<name>A0A401RZN1_CHIPU</name>
<keyword evidence="3 7" id="KW-0863">Zinc-finger</keyword>
<keyword evidence="4" id="KW-0862">Zinc</keyword>
<feature type="domain" description="HSR" evidence="12">
    <location>
        <begin position="1"/>
        <end position="108"/>
    </location>
</feature>
<dbReference type="InterPro" id="IPR036427">
    <property type="entry name" value="Bromodomain-like_sf"/>
</dbReference>
<dbReference type="GO" id="GO:0003677">
    <property type="term" value="F:DNA binding"/>
    <property type="evidence" value="ECO:0007669"/>
    <property type="project" value="InterPro"/>
</dbReference>
<evidence type="ECO:0000256" key="7">
    <source>
        <dbReference type="PROSITE-ProRule" id="PRU00146"/>
    </source>
</evidence>
<dbReference type="Pfam" id="PF01342">
    <property type="entry name" value="SAND"/>
    <property type="match status" value="2"/>
</dbReference>
<dbReference type="GO" id="GO:0006959">
    <property type="term" value="P:humoral immune response"/>
    <property type="evidence" value="ECO:0007669"/>
    <property type="project" value="InterPro"/>
</dbReference>
<dbReference type="Gene3D" id="1.20.920.10">
    <property type="entry name" value="Bromodomain-like"/>
    <property type="match status" value="1"/>
</dbReference>
<dbReference type="PANTHER" id="PTHR46386:SF11">
    <property type="entry name" value="AUTOIMMUNE REGULATOR"/>
    <property type="match status" value="1"/>
</dbReference>
<reference evidence="13 14" key="1">
    <citation type="journal article" date="2018" name="Nat. Ecol. Evol.">
        <title>Shark genomes provide insights into elasmobranch evolution and the origin of vertebrates.</title>
        <authorList>
            <person name="Hara Y"/>
            <person name="Yamaguchi K"/>
            <person name="Onimaru K"/>
            <person name="Kadota M"/>
            <person name="Koyanagi M"/>
            <person name="Keeley SD"/>
            <person name="Tatsumi K"/>
            <person name="Tanaka K"/>
            <person name="Motone F"/>
            <person name="Kageyama Y"/>
            <person name="Nozu R"/>
            <person name="Adachi N"/>
            <person name="Nishimura O"/>
            <person name="Nakagawa R"/>
            <person name="Tanegashima C"/>
            <person name="Kiyatake I"/>
            <person name="Matsumoto R"/>
            <person name="Murakumo K"/>
            <person name="Nishida K"/>
            <person name="Terakita A"/>
            <person name="Kuratani S"/>
            <person name="Sato K"/>
            <person name="Hyodo S Kuraku.S."/>
        </authorList>
    </citation>
    <scope>NUCLEOTIDE SEQUENCE [LARGE SCALE GENOMIC DNA]</scope>
</reference>
<dbReference type="InterPro" id="IPR004865">
    <property type="entry name" value="HSR_dom"/>
</dbReference>
<dbReference type="Pfam" id="PF03172">
    <property type="entry name" value="HSR"/>
    <property type="match status" value="1"/>
</dbReference>
<dbReference type="SMART" id="SM00258">
    <property type="entry name" value="SAND"/>
    <property type="match status" value="2"/>
</dbReference>
<evidence type="ECO:0008006" key="15">
    <source>
        <dbReference type="Google" id="ProtNLM"/>
    </source>
</evidence>
<dbReference type="Gene3D" id="3.10.390.10">
    <property type="entry name" value="SAND domain-like"/>
    <property type="match status" value="2"/>
</dbReference>
<evidence type="ECO:0000256" key="5">
    <source>
        <dbReference type="ARBA" id="ARBA00023117"/>
    </source>
</evidence>
<dbReference type="SUPFAM" id="SSF57903">
    <property type="entry name" value="FYVE/PHD zinc finger"/>
    <property type="match status" value="1"/>
</dbReference>
<evidence type="ECO:0000256" key="8">
    <source>
        <dbReference type="SAM" id="MobiDB-lite"/>
    </source>
</evidence>
<dbReference type="InterPro" id="IPR008087">
    <property type="entry name" value="AIRE"/>
</dbReference>
<dbReference type="Proteomes" id="UP000287033">
    <property type="component" value="Unassembled WGS sequence"/>
</dbReference>
<keyword evidence="1" id="KW-0597">Phosphoprotein</keyword>
<dbReference type="PROSITE" id="PS50864">
    <property type="entry name" value="SAND"/>
    <property type="match status" value="2"/>
</dbReference>
<proteinExistence type="predicted"/>
<dbReference type="InterPro" id="IPR043563">
    <property type="entry name" value="Sp110/Sp140/Sp140L-like"/>
</dbReference>
<keyword evidence="5 6" id="KW-0103">Bromodomain</keyword>
<feature type="region of interest" description="Disordered" evidence="8">
    <location>
        <begin position="274"/>
        <end position="304"/>
    </location>
</feature>
<dbReference type="InterPro" id="IPR001965">
    <property type="entry name" value="Znf_PHD"/>
</dbReference>
<evidence type="ECO:0000256" key="4">
    <source>
        <dbReference type="ARBA" id="ARBA00022833"/>
    </source>
</evidence>
<dbReference type="Pfam" id="PF00628">
    <property type="entry name" value="PHD"/>
    <property type="match status" value="1"/>
</dbReference>
<evidence type="ECO:0000259" key="12">
    <source>
        <dbReference type="PROSITE" id="PS51414"/>
    </source>
</evidence>
<dbReference type="PROSITE" id="PS50014">
    <property type="entry name" value="BROMODOMAIN_2"/>
    <property type="match status" value="1"/>
</dbReference>
<dbReference type="InterPro" id="IPR011011">
    <property type="entry name" value="Znf_FYVE_PHD"/>
</dbReference>
<comment type="caution">
    <text evidence="13">The sequence shown here is derived from an EMBL/GenBank/DDBJ whole genome shotgun (WGS) entry which is preliminary data.</text>
</comment>
<keyword evidence="14" id="KW-1185">Reference proteome</keyword>
<evidence type="ECO:0000256" key="3">
    <source>
        <dbReference type="ARBA" id="ARBA00022771"/>
    </source>
</evidence>
<gene>
    <name evidence="13" type="ORF">chiPu_0002000</name>
</gene>
<dbReference type="AlphaFoldDB" id="A0A401RZN1"/>
<evidence type="ECO:0000313" key="14">
    <source>
        <dbReference type="Proteomes" id="UP000287033"/>
    </source>
</evidence>
<evidence type="ECO:0000259" key="10">
    <source>
        <dbReference type="PROSITE" id="PS50016"/>
    </source>
</evidence>
<dbReference type="InterPro" id="IPR013083">
    <property type="entry name" value="Znf_RING/FYVE/PHD"/>
</dbReference>
<evidence type="ECO:0000259" key="9">
    <source>
        <dbReference type="PROSITE" id="PS50014"/>
    </source>
</evidence>
<dbReference type="CDD" id="cd15541">
    <property type="entry name" value="PHD_TIF1_like"/>
    <property type="match status" value="1"/>
</dbReference>
<dbReference type="GO" id="GO:0008270">
    <property type="term" value="F:zinc ion binding"/>
    <property type="evidence" value="ECO:0007669"/>
    <property type="project" value="UniProtKB-KW"/>
</dbReference>